<dbReference type="AlphaFoldDB" id="A0A5B8Z1J4"/>
<keyword evidence="1" id="KW-1133">Transmembrane helix</keyword>
<gene>
    <name evidence="2" type="ORF">FSZ17_06140</name>
</gene>
<keyword evidence="1" id="KW-0812">Transmembrane</keyword>
<name>A0A5B8Z1J4_CYTDA</name>
<accession>A0A5B8Z1J4</accession>
<feature type="transmembrane region" description="Helical" evidence="1">
    <location>
        <begin position="6"/>
        <end position="29"/>
    </location>
</feature>
<protein>
    <submittedName>
        <fullName evidence="2">Uncharacterized protein</fullName>
    </submittedName>
</protein>
<dbReference type="KEGG" id="bda:FSZ17_06140"/>
<evidence type="ECO:0000313" key="2">
    <source>
        <dbReference type="EMBL" id="QED46882.1"/>
    </source>
</evidence>
<reference evidence="3" key="1">
    <citation type="submission" date="2019-08" db="EMBL/GenBank/DDBJ databases">
        <authorList>
            <person name="Zheng X."/>
        </authorList>
    </citation>
    <scope>NUCLEOTIDE SEQUENCE [LARGE SCALE GENOMIC DNA]</scope>
    <source>
        <strain evidence="3">FJAT-25496</strain>
    </source>
</reference>
<keyword evidence="3" id="KW-1185">Reference proteome</keyword>
<proteinExistence type="predicted"/>
<dbReference type="RefSeq" id="WP_057775126.1">
    <property type="nucleotide sequence ID" value="NZ_CP042593.1"/>
</dbReference>
<dbReference type="Proteomes" id="UP000321555">
    <property type="component" value="Chromosome"/>
</dbReference>
<dbReference type="EMBL" id="CP042593">
    <property type="protein sequence ID" value="QED46882.1"/>
    <property type="molecule type" value="Genomic_DNA"/>
</dbReference>
<sequence>MDWHTIINSNFVGSLLGTSIAGLVTYFALKREINFQKKSREILEIEGFLKVYNMLNGYLNDVIFCIDKILEIVESNNNNYESIQRLQMLTNSIDESLSEIKSLPDEKIMVEIHLAYRVLLNQIKTFKTGANYFMTVPQSEKIKTIETLKEKYRRLNSVMETLNEFKNNQENILKKIKK</sequence>
<evidence type="ECO:0000256" key="1">
    <source>
        <dbReference type="SAM" id="Phobius"/>
    </source>
</evidence>
<organism evidence="2 3">
    <name type="scientific">Cytobacillus dafuensis</name>
    <name type="common">Bacillus dafuensis</name>
    <dbReference type="NCBI Taxonomy" id="1742359"/>
    <lineage>
        <taxon>Bacteria</taxon>
        <taxon>Bacillati</taxon>
        <taxon>Bacillota</taxon>
        <taxon>Bacilli</taxon>
        <taxon>Bacillales</taxon>
        <taxon>Bacillaceae</taxon>
        <taxon>Cytobacillus</taxon>
    </lineage>
</organism>
<evidence type="ECO:0000313" key="3">
    <source>
        <dbReference type="Proteomes" id="UP000321555"/>
    </source>
</evidence>
<keyword evidence="1" id="KW-0472">Membrane</keyword>